<dbReference type="Gene3D" id="3.20.20.140">
    <property type="entry name" value="Metal-dependent hydrolases"/>
    <property type="match status" value="1"/>
</dbReference>
<dbReference type="Proteomes" id="UP000315750">
    <property type="component" value="Chromosome"/>
</dbReference>
<comment type="similarity">
    <text evidence="1">Belongs to the metallo-dependent hydrolases superfamily. CpsB/CapC family.</text>
</comment>
<protein>
    <recommendedName>
        <fullName evidence="2">protein-tyrosine-phosphatase</fullName>
        <ecNumber evidence="2">3.1.3.48</ecNumber>
    </recommendedName>
</protein>
<dbReference type="EMBL" id="CP036278">
    <property type="protein sequence ID" value="QDU57417.1"/>
    <property type="molecule type" value="Genomic_DNA"/>
</dbReference>
<dbReference type="OrthoDB" id="9788539at2"/>
<dbReference type="Pfam" id="PF19567">
    <property type="entry name" value="CpsB_CapC"/>
    <property type="match status" value="1"/>
</dbReference>
<dbReference type="EC" id="3.1.3.48" evidence="2"/>
<dbReference type="InterPro" id="IPR016667">
    <property type="entry name" value="Caps_polysacc_synth_CpsB/CapC"/>
</dbReference>
<evidence type="ECO:0000256" key="2">
    <source>
        <dbReference type="ARBA" id="ARBA00013064"/>
    </source>
</evidence>
<keyword evidence="6" id="KW-1185">Reference proteome</keyword>
<dbReference type="PIRSF" id="PIRSF016557">
    <property type="entry name" value="Caps_synth_CpsB"/>
    <property type="match status" value="1"/>
</dbReference>
<proteinExistence type="inferred from homology"/>
<evidence type="ECO:0000256" key="4">
    <source>
        <dbReference type="ARBA" id="ARBA00051722"/>
    </source>
</evidence>
<evidence type="ECO:0000313" key="5">
    <source>
        <dbReference type="EMBL" id="QDU57417.1"/>
    </source>
</evidence>
<dbReference type="PANTHER" id="PTHR39181:SF1">
    <property type="entry name" value="TYROSINE-PROTEIN PHOSPHATASE YWQE"/>
    <property type="match status" value="1"/>
</dbReference>
<dbReference type="SUPFAM" id="SSF89550">
    <property type="entry name" value="PHP domain-like"/>
    <property type="match status" value="1"/>
</dbReference>
<sequence length="263" mass="29193">MSTGWSDIHCHLLPGIDDGAADADEALKMARIAVEQGTSTIVVTPHQLGIWRQNEASDIRRRTNELQELLNAHQIPLVVLPGGEIRIEDDMPQLLDADVLMTLGDHKRHVLVEQPFEIYFPLEPIAQLLKQRGLVGILAHPERNRGIMAQPGLVGELVDAGWLVQVTTGSLTGAFGPKCQQLAEEFVRSGCSHFLSTDAHGPKSRRPLFRDAYQRATELAGEEAALAMCRDNPRRVAEGREVNPGRLMVKPPSRGWRFWKRVG</sequence>
<comment type="catalytic activity">
    <reaction evidence="4">
        <text>O-phospho-L-tyrosyl-[protein] + H2O = L-tyrosyl-[protein] + phosphate</text>
        <dbReference type="Rhea" id="RHEA:10684"/>
        <dbReference type="Rhea" id="RHEA-COMP:10136"/>
        <dbReference type="Rhea" id="RHEA-COMP:20101"/>
        <dbReference type="ChEBI" id="CHEBI:15377"/>
        <dbReference type="ChEBI" id="CHEBI:43474"/>
        <dbReference type="ChEBI" id="CHEBI:46858"/>
        <dbReference type="ChEBI" id="CHEBI:61978"/>
        <dbReference type="EC" id="3.1.3.48"/>
    </reaction>
</comment>
<evidence type="ECO:0000256" key="1">
    <source>
        <dbReference type="ARBA" id="ARBA00005750"/>
    </source>
</evidence>
<dbReference type="GO" id="GO:0004725">
    <property type="term" value="F:protein tyrosine phosphatase activity"/>
    <property type="evidence" value="ECO:0007669"/>
    <property type="project" value="UniProtKB-EC"/>
</dbReference>
<dbReference type="PANTHER" id="PTHR39181">
    <property type="entry name" value="TYROSINE-PROTEIN PHOSPHATASE YWQE"/>
    <property type="match status" value="1"/>
</dbReference>
<dbReference type="KEGG" id="amuc:Pan181_36330"/>
<gene>
    <name evidence="5" type="primary">ywqE</name>
    <name evidence="5" type="ORF">Pan181_36330</name>
</gene>
<organism evidence="5 6">
    <name type="scientific">Aeoliella mucimassa</name>
    <dbReference type="NCBI Taxonomy" id="2527972"/>
    <lineage>
        <taxon>Bacteria</taxon>
        <taxon>Pseudomonadati</taxon>
        <taxon>Planctomycetota</taxon>
        <taxon>Planctomycetia</taxon>
        <taxon>Pirellulales</taxon>
        <taxon>Lacipirellulaceae</taxon>
        <taxon>Aeoliella</taxon>
    </lineage>
</organism>
<evidence type="ECO:0000313" key="6">
    <source>
        <dbReference type="Proteomes" id="UP000315750"/>
    </source>
</evidence>
<accession>A0A518ARR9</accession>
<dbReference type="RefSeq" id="WP_145248572.1">
    <property type="nucleotide sequence ID" value="NZ_CP036278.1"/>
</dbReference>
<keyword evidence="3 5" id="KW-0378">Hydrolase</keyword>
<dbReference type="AlphaFoldDB" id="A0A518ARR9"/>
<evidence type="ECO:0000256" key="3">
    <source>
        <dbReference type="ARBA" id="ARBA00022801"/>
    </source>
</evidence>
<reference evidence="5 6" key="1">
    <citation type="submission" date="2019-02" db="EMBL/GenBank/DDBJ databases">
        <title>Deep-cultivation of Planctomycetes and their phenomic and genomic characterization uncovers novel biology.</title>
        <authorList>
            <person name="Wiegand S."/>
            <person name="Jogler M."/>
            <person name="Boedeker C."/>
            <person name="Pinto D."/>
            <person name="Vollmers J."/>
            <person name="Rivas-Marin E."/>
            <person name="Kohn T."/>
            <person name="Peeters S.H."/>
            <person name="Heuer A."/>
            <person name="Rast P."/>
            <person name="Oberbeckmann S."/>
            <person name="Bunk B."/>
            <person name="Jeske O."/>
            <person name="Meyerdierks A."/>
            <person name="Storesund J.E."/>
            <person name="Kallscheuer N."/>
            <person name="Luecker S."/>
            <person name="Lage O.M."/>
            <person name="Pohl T."/>
            <person name="Merkel B.J."/>
            <person name="Hornburger P."/>
            <person name="Mueller R.-W."/>
            <person name="Bruemmer F."/>
            <person name="Labrenz M."/>
            <person name="Spormann A.M."/>
            <person name="Op den Camp H."/>
            <person name="Overmann J."/>
            <person name="Amann R."/>
            <person name="Jetten M.S.M."/>
            <person name="Mascher T."/>
            <person name="Medema M.H."/>
            <person name="Devos D.P."/>
            <person name="Kaster A.-K."/>
            <person name="Ovreas L."/>
            <person name="Rohde M."/>
            <person name="Galperin M.Y."/>
            <person name="Jogler C."/>
        </authorList>
    </citation>
    <scope>NUCLEOTIDE SEQUENCE [LARGE SCALE GENOMIC DNA]</scope>
    <source>
        <strain evidence="5 6">Pan181</strain>
    </source>
</reference>
<dbReference type="InterPro" id="IPR016195">
    <property type="entry name" value="Pol/histidinol_Pase-like"/>
</dbReference>
<name>A0A518ARR9_9BACT</name>
<dbReference type="GO" id="GO:0030145">
    <property type="term" value="F:manganese ion binding"/>
    <property type="evidence" value="ECO:0007669"/>
    <property type="project" value="InterPro"/>
</dbReference>